<evidence type="ECO:0000313" key="2">
    <source>
        <dbReference type="EMBL" id="KAG0576797.1"/>
    </source>
</evidence>
<evidence type="ECO:0000313" key="3">
    <source>
        <dbReference type="Proteomes" id="UP000822688"/>
    </source>
</evidence>
<keyword evidence="1" id="KW-1133">Transmembrane helix</keyword>
<gene>
    <name evidence="2" type="ORF">KC19_5G108400</name>
</gene>
<name>A0A8T0I192_CERPU</name>
<dbReference type="AlphaFoldDB" id="A0A8T0I192"/>
<accession>A0A8T0I192</accession>
<sequence>MLIVIRKSSVLSALSNLRKRGDGGILQNRGLELLNCNSGSRENRLHQMRDSVKNCKTCLIRRLITVSDSFAHSSHFHGWFSAVNPHLVSQILLMFCRLVVIDLYVISHTLLMVGIVSVRTLLIYIFSGWFLCIRKANVMAGSDC</sequence>
<feature type="transmembrane region" description="Helical" evidence="1">
    <location>
        <begin position="87"/>
        <end position="106"/>
    </location>
</feature>
<reference evidence="2" key="1">
    <citation type="submission" date="2020-06" db="EMBL/GenBank/DDBJ databases">
        <title>WGS assembly of Ceratodon purpureus strain R40.</title>
        <authorList>
            <person name="Carey S.B."/>
            <person name="Jenkins J."/>
            <person name="Shu S."/>
            <person name="Lovell J.T."/>
            <person name="Sreedasyam A."/>
            <person name="Maumus F."/>
            <person name="Tiley G.P."/>
            <person name="Fernandez-Pozo N."/>
            <person name="Barry K."/>
            <person name="Chen C."/>
            <person name="Wang M."/>
            <person name="Lipzen A."/>
            <person name="Daum C."/>
            <person name="Saski C.A."/>
            <person name="Payton A.C."/>
            <person name="Mcbreen J.C."/>
            <person name="Conrad R.E."/>
            <person name="Kollar L.M."/>
            <person name="Olsson S."/>
            <person name="Huttunen S."/>
            <person name="Landis J.B."/>
            <person name="Wickett N.J."/>
            <person name="Johnson M.G."/>
            <person name="Rensing S.A."/>
            <person name="Grimwood J."/>
            <person name="Schmutz J."/>
            <person name="Mcdaniel S.F."/>
        </authorList>
    </citation>
    <scope>NUCLEOTIDE SEQUENCE</scope>
    <source>
        <strain evidence="2">R40</strain>
    </source>
</reference>
<keyword evidence="1" id="KW-0472">Membrane</keyword>
<keyword evidence="1" id="KW-0812">Transmembrane</keyword>
<keyword evidence="3" id="KW-1185">Reference proteome</keyword>
<dbReference type="Proteomes" id="UP000822688">
    <property type="component" value="Chromosome 5"/>
</dbReference>
<protein>
    <submittedName>
        <fullName evidence="2">Uncharacterized protein</fullName>
    </submittedName>
</protein>
<evidence type="ECO:0000256" key="1">
    <source>
        <dbReference type="SAM" id="Phobius"/>
    </source>
</evidence>
<proteinExistence type="predicted"/>
<organism evidence="2 3">
    <name type="scientific">Ceratodon purpureus</name>
    <name type="common">Fire moss</name>
    <name type="synonym">Dicranum purpureum</name>
    <dbReference type="NCBI Taxonomy" id="3225"/>
    <lineage>
        <taxon>Eukaryota</taxon>
        <taxon>Viridiplantae</taxon>
        <taxon>Streptophyta</taxon>
        <taxon>Embryophyta</taxon>
        <taxon>Bryophyta</taxon>
        <taxon>Bryophytina</taxon>
        <taxon>Bryopsida</taxon>
        <taxon>Dicranidae</taxon>
        <taxon>Pseudoditrichales</taxon>
        <taxon>Ditrichaceae</taxon>
        <taxon>Ceratodon</taxon>
    </lineage>
</organism>
<comment type="caution">
    <text evidence="2">The sequence shown here is derived from an EMBL/GenBank/DDBJ whole genome shotgun (WGS) entry which is preliminary data.</text>
</comment>
<feature type="transmembrane region" description="Helical" evidence="1">
    <location>
        <begin position="112"/>
        <end position="132"/>
    </location>
</feature>
<dbReference type="EMBL" id="CM026425">
    <property type="protein sequence ID" value="KAG0576797.1"/>
    <property type="molecule type" value="Genomic_DNA"/>
</dbReference>